<evidence type="ECO:0000313" key="2">
    <source>
        <dbReference type="Proteomes" id="UP000075377"/>
    </source>
</evidence>
<protein>
    <submittedName>
        <fullName evidence="1">Uncharacterized protein</fullName>
    </submittedName>
</protein>
<dbReference type="AlphaFoldDB" id="A0A149UUF8"/>
<name>A0A149UUF8_9PROT</name>
<dbReference type="RefSeq" id="WP_061498539.1">
    <property type="nucleotide sequence ID" value="NZ_LHZX01000176.1"/>
</dbReference>
<proteinExistence type="predicted"/>
<dbReference type="PATRIC" id="fig|178901.14.peg.1064"/>
<dbReference type="EMBL" id="LHZX01000176">
    <property type="protein sequence ID" value="KXV71588.1"/>
    <property type="molecule type" value="Genomic_DNA"/>
</dbReference>
<sequence length="201" mass="22877">MQVLPESHTLGTLDPHSLHMELPYESESSLRDSLSNRSDSQAAELYAHENQHFQDLVGTVWGQDYLDLLFEAYDAIIRQDFGERSYPTLLRLFDADRKILFPSYYKYVMPSAPHGSATDRWSMSFTTGTRFQPDGRSDERLPILFVRFDKGAKHVARQPITVGSLLEMRAFGVEFGVFTLWNKTPPADEAVVSKSLNQKAV</sequence>
<organism evidence="1 2">
    <name type="scientific">Acetobacter malorum</name>
    <dbReference type="NCBI Taxonomy" id="178901"/>
    <lineage>
        <taxon>Bacteria</taxon>
        <taxon>Pseudomonadati</taxon>
        <taxon>Pseudomonadota</taxon>
        <taxon>Alphaproteobacteria</taxon>
        <taxon>Acetobacterales</taxon>
        <taxon>Acetobacteraceae</taxon>
        <taxon>Acetobacter</taxon>
    </lineage>
</organism>
<dbReference type="OrthoDB" id="8421306at2"/>
<dbReference type="Proteomes" id="UP000075377">
    <property type="component" value="Unassembled WGS sequence"/>
</dbReference>
<comment type="caution">
    <text evidence="1">The sequence shown here is derived from an EMBL/GenBank/DDBJ whole genome shotgun (WGS) entry which is preliminary data.</text>
</comment>
<accession>A0A149UUF8</accession>
<gene>
    <name evidence="1" type="ORF">AD951_01565</name>
</gene>
<reference evidence="1 2" key="1">
    <citation type="submission" date="2015-06" db="EMBL/GenBank/DDBJ databases">
        <title>Improved classification and identification of acetic acid bacteria using matrix-assisted laser desorption/ionization time-of-flight mass spectrometry; Gluconobacter nephelii and Gluconobacter uchimurae are later heterotypic synonyms of Gluconobacter japonicus and Gluconobacter oxydans, respectively.</title>
        <authorList>
            <person name="Li L."/>
            <person name="Cleenwerck I."/>
            <person name="De Vuyst L."/>
            <person name="Vandamme P."/>
        </authorList>
    </citation>
    <scope>NUCLEOTIDE SEQUENCE [LARGE SCALE GENOMIC DNA]</scope>
    <source>
        <strain evidence="1 2">LMG 1699</strain>
    </source>
</reference>
<evidence type="ECO:0000313" key="1">
    <source>
        <dbReference type="EMBL" id="KXV71588.1"/>
    </source>
</evidence>